<accession>A0A9Q8ZDE7</accession>
<dbReference type="Proteomes" id="UP001056012">
    <property type="component" value="Chromosome 4"/>
</dbReference>
<dbReference type="EMBL" id="CP089277">
    <property type="protein sequence ID" value="USP78228.1"/>
    <property type="molecule type" value="Genomic_DNA"/>
</dbReference>
<feature type="coiled-coil region" evidence="1">
    <location>
        <begin position="670"/>
        <end position="701"/>
    </location>
</feature>
<name>A0A9Q8ZDE7_CURCL</name>
<sequence length="769" mass="84831">MPCSEPPASQDLKFPPVRVDGSLTQLDLETLMMRSTQRPQPEDVASSLEDSNYDMLGDGVMDVSDDEAHTASIASTDGPTPDDTSDDFTDDEAEYEMGGRGLHDSVYSSQAEHPDQQASMHPTVMGEDSTLTEVPSYLSGSESSWRITLDEQPTDNDKVVQGGNVIQSSTDYTDELPQVFSRYGCGEVRLSVKAALSRDPLPTPDSYKILYIGMPERWAEDITTAQIAMALGAYPSISKSVMVRGQIEPYVPVPQVSRCIHLEVVTSRGKPTHVVVKLENGNQLEFRQNTAADSADRPDLVVMCHRTQPHSSTEREAIDFARKIFGSAKIPCIDLAQVIPHGTASLVQDSTALQVHVEGRDDPNADYELKAVLPLNHRGFSRLDPSQLNRHLAHISPHLMSRDTKENKKVHTSWIGNKTNILMKKASVPLPLAKMLISALVLCVLIPALFQGAAFAPMLLQKASRSVSASSLLPEVENVNPDITPIASMSSSVVSSASSSPAPTAMRALTVLPASAKQPGPKTKAKCASTGSFEIHTTGDHQFVLRPSKAFASRRKRSQLQIQISRQSQLVPIRYKRIMTGEYIVDLEHEYPFDKFNVSIATHSKPLLRQSFEVMLGHNKSVLDQFMDRAKMGLFNTQDALRNVSLIAAQHMQTCIHVRDINVAIAQQHIQRAQHNVAIASEQILRARQKIQEQLNQLKLNGRLARQLPEATWVGLREVTAPVRTSSAMKKARMNALRLRCRMEMMAGLSEKDSKEKQSWACSKVRGDA</sequence>
<feature type="compositionally biased region" description="Acidic residues" evidence="2">
    <location>
        <begin position="83"/>
        <end position="92"/>
    </location>
</feature>
<keyword evidence="1" id="KW-0175">Coiled coil</keyword>
<evidence type="ECO:0000256" key="2">
    <source>
        <dbReference type="SAM" id="MobiDB-lite"/>
    </source>
</evidence>
<evidence type="ECO:0000313" key="4">
    <source>
        <dbReference type="Proteomes" id="UP001056012"/>
    </source>
</evidence>
<dbReference type="OrthoDB" id="439943at2759"/>
<organism evidence="3 4">
    <name type="scientific">Curvularia clavata</name>
    <dbReference type="NCBI Taxonomy" id="95742"/>
    <lineage>
        <taxon>Eukaryota</taxon>
        <taxon>Fungi</taxon>
        <taxon>Dikarya</taxon>
        <taxon>Ascomycota</taxon>
        <taxon>Pezizomycotina</taxon>
        <taxon>Dothideomycetes</taxon>
        <taxon>Pleosporomycetidae</taxon>
        <taxon>Pleosporales</taxon>
        <taxon>Pleosporineae</taxon>
        <taxon>Pleosporaceae</taxon>
        <taxon>Curvularia</taxon>
    </lineage>
</organism>
<keyword evidence="4" id="KW-1185">Reference proteome</keyword>
<evidence type="ECO:0000256" key="1">
    <source>
        <dbReference type="SAM" id="Coils"/>
    </source>
</evidence>
<reference evidence="3" key="1">
    <citation type="submission" date="2021-12" db="EMBL/GenBank/DDBJ databases">
        <title>Curvularia clavata genome.</title>
        <authorList>
            <person name="Cao Y."/>
        </authorList>
    </citation>
    <scope>NUCLEOTIDE SEQUENCE</scope>
    <source>
        <strain evidence="3">Yc1106</strain>
    </source>
</reference>
<dbReference type="AlphaFoldDB" id="A0A9Q8ZDE7"/>
<protein>
    <submittedName>
        <fullName evidence="3">Uncharacterized protein</fullName>
    </submittedName>
</protein>
<dbReference type="VEuPathDB" id="FungiDB:yc1106_05502"/>
<evidence type="ECO:0000313" key="3">
    <source>
        <dbReference type="EMBL" id="USP78228.1"/>
    </source>
</evidence>
<gene>
    <name evidence="3" type="ORF">yc1106_05502</name>
</gene>
<feature type="region of interest" description="Disordered" evidence="2">
    <location>
        <begin position="750"/>
        <end position="769"/>
    </location>
</feature>
<proteinExistence type="predicted"/>
<feature type="region of interest" description="Disordered" evidence="2">
    <location>
        <begin position="34"/>
        <end position="92"/>
    </location>
</feature>